<dbReference type="Proteomes" id="UP001516400">
    <property type="component" value="Unassembled WGS sequence"/>
</dbReference>
<evidence type="ECO:0000313" key="2">
    <source>
        <dbReference type="Proteomes" id="UP001516400"/>
    </source>
</evidence>
<evidence type="ECO:0000313" key="1">
    <source>
        <dbReference type="EMBL" id="KAL3279945.1"/>
    </source>
</evidence>
<accession>A0ABD2NMX7</accession>
<keyword evidence="2" id="KW-1185">Reference proteome</keyword>
<dbReference type="AlphaFoldDB" id="A0ABD2NMX7"/>
<dbReference type="EMBL" id="JABFTP020000124">
    <property type="protein sequence ID" value="KAL3279945.1"/>
    <property type="molecule type" value="Genomic_DNA"/>
</dbReference>
<feature type="non-terminal residue" evidence="1">
    <location>
        <position position="82"/>
    </location>
</feature>
<gene>
    <name evidence="1" type="ORF">HHI36_017451</name>
</gene>
<organism evidence="1 2">
    <name type="scientific">Cryptolaemus montrouzieri</name>
    <dbReference type="NCBI Taxonomy" id="559131"/>
    <lineage>
        <taxon>Eukaryota</taxon>
        <taxon>Metazoa</taxon>
        <taxon>Ecdysozoa</taxon>
        <taxon>Arthropoda</taxon>
        <taxon>Hexapoda</taxon>
        <taxon>Insecta</taxon>
        <taxon>Pterygota</taxon>
        <taxon>Neoptera</taxon>
        <taxon>Endopterygota</taxon>
        <taxon>Coleoptera</taxon>
        <taxon>Polyphaga</taxon>
        <taxon>Cucujiformia</taxon>
        <taxon>Coccinelloidea</taxon>
        <taxon>Coccinellidae</taxon>
        <taxon>Scymninae</taxon>
        <taxon>Scymnini</taxon>
        <taxon>Cryptolaemus</taxon>
    </lineage>
</organism>
<sequence length="82" mass="8989">MAVPKTKTSQPCSPREFFERIYGHLENSKERTLSSNQLKNDEKPSDLIAPIPLLPTPLPFFLNPANDTPHLSIAAAAGISAF</sequence>
<proteinExistence type="predicted"/>
<comment type="caution">
    <text evidence="1">The sequence shown here is derived from an EMBL/GenBank/DDBJ whole genome shotgun (WGS) entry which is preliminary data.</text>
</comment>
<reference evidence="1 2" key="1">
    <citation type="journal article" date="2021" name="BMC Biol.">
        <title>Horizontally acquired antibacterial genes associated with adaptive radiation of ladybird beetles.</title>
        <authorList>
            <person name="Li H.S."/>
            <person name="Tang X.F."/>
            <person name="Huang Y.H."/>
            <person name="Xu Z.Y."/>
            <person name="Chen M.L."/>
            <person name="Du X.Y."/>
            <person name="Qiu B.Y."/>
            <person name="Chen P.T."/>
            <person name="Zhang W."/>
            <person name="Slipinski A."/>
            <person name="Escalona H.E."/>
            <person name="Waterhouse R.M."/>
            <person name="Zwick A."/>
            <person name="Pang H."/>
        </authorList>
    </citation>
    <scope>NUCLEOTIDE SEQUENCE [LARGE SCALE GENOMIC DNA]</scope>
    <source>
        <strain evidence="1">SYSU2018</strain>
    </source>
</reference>
<protein>
    <submittedName>
        <fullName evidence="1">Uncharacterized protein</fullName>
    </submittedName>
</protein>
<name>A0ABD2NMX7_9CUCU</name>